<dbReference type="InterPro" id="IPR015815">
    <property type="entry name" value="HIBADH-related"/>
</dbReference>
<gene>
    <name evidence="5" type="ORF">ACFOSU_03650</name>
</gene>
<protein>
    <submittedName>
        <fullName evidence="5">NAD(P)-dependent oxidoreductase</fullName>
        <ecNumber evidence="5">1.1.-.-</ecNumber>
    </submittedName>
</protein>
<sequence>MQPAYRHATVCQPNTVYRLHKSNGRRKGRQWRHCAALNHEPNNQTGNKMNVGLIGLGNIGASLCRHLIASEHDVTIFDVNADAMAAFSDSSARVATSTQGLAQAVDVVLLSLPNSDIVEKVVLGKDGLASGLAVGKVVIDMSSSRPASTRDIAQRLATDGIHMLDAPVSGGTMRAAEGTLTMIVGGEDAVFERCETLLKIFGSQIIHVGPSGSGHLAKAINNLLSATTLASACEAVQLGAKAGLEPEKLIEVINASSGRSVSTEVKFPRYILNRSFDDGFAISLMDKDARIALETAQELGFDTPIGSTVGSLWQQAVEAGFGGRNHTAIYEYLETRHD</sequence>
<dbReference type="EMBL" id="JBHRSS010000003">
    <property type="protein sequence ID" value="MFC3102977.1"/>
    <property type="molecule type" value="Genomic_DNA"/>
</dbReference>
<keyword evidence="1 5" id="KW-0560">Oxidoreductase</keyword>
<dbReference type="PANTHER" id="PTHR22981:SF7">
    <property type="entry name" value="3-HYDROXYISOBUTYRATE DEHYDROGENASE, MITOCHONDRIAL"/>
    <property type="match status" value="1"/>
</dbReference>
<dbReference type="InterPro" id="IPR013328">
    <property type="entry name" value="6PGD_dom2"/>
</dbReference>
<dbReference type="Gene3D" id="3.40.50.720">
    <property type="entry name" value="NAD(P)-binding Rossmann-like Domain"/>
    <property type="match status" value="1"/>
</dbReference>
<dbReference type="SUPFAM" id="SSF51735">
    <property type="entry name" value="NAD(P)-binding Rossmann-fold domains"/>
    <property type="match status" value="1"/>
</dbReference>
<evidence type="ECO:0000259" key="3">
    <source>
        <dbReference type="Pfam" id="PF03446"/>
    </source>
</evidence>
<dbReference type="EC" id="1.1.-.-" evidence="5"/>
<organism evidence="5 6">
    <name type="scientific">Salinisphaera aquimarina</name>
    <dbReference type="NCBI Taxonomy" id="2094031"/>
    <lineage>
        <taxon>Bacteria</taxon>
        <taxon>Pseudomonadati</taxon>
        <taxon>Pseudomonadota</taxon>
        <taxon>Gammaproteobacteria</taxon>
        <taxon>Salinisphaerales</taxon>
        <taxon>Salinisphaeraceae</taxon>
        <taxon>Salinisphaera</taxon>
    </lineage>
</organism>
<name>A0ABV7EMN9_9GAMM</name>
<dbReference type="InterPro" id="IPR008927">
    <property type="entry name" value="6-PGluconate_DH-like_C_sf"/>
</dbReference>
<accession>A0ABV7EMN9</accession>
<dbReference type="InterPro" id="IPR006115">
    <property type="entry name" value="6PGDH_NADP-bd"/>
</dbReference>
<dbReference type="Proteomes" id="UP001595462">
    <property type="component" value="Unassembled WGS sequence"/>
</dbReference>
<feature type="domain" description="6-phosphogluconate dehydrogenase NADP-binding" evidence="3">
    <location>
        <begin position="50"/>
        <end position="209"/>
    </location>
</feature>
<comment type="caution">
    <text evidence="5">The sequence shown here is derived from an EMBL/GenBank/DDBJ whole genome shotgun (WGS) entry which is preliminary data.</text>
</comment>
<evidence type="ECO:0000313" key="5">
    <source>
        <dbReference type="EMBL" id="MFC3102977.1"/>
    </source>
</evidence>
<dbReference type="PANTHER" id="PTHR22981">
    <property type="entry name" value="3-HYDROXYISOBUTYRATE DEHYDROGENASE-RELATED"/>
    <property type="match status" value="1"/>
</dbReference>
<dbReference type="InterPro" id="IPR036291">
    <property type="entry name" value="NAD(P)-bd_dom_sf"/>
</dbReference>
<keyword evidence="6" id="KW-1185">Reference proteome</keyword>
<dbReference type="SUPFAM" id="SSF48179">
    <property type="entry name" value="6-phosphogluconate dehydrogenase C-terminal domain-like"/>
    <property type="match status" value="1"/>
</dbReference>
<evidence type="ECO:0000256" key="1">
    <source>
        <dbReference type="ARBA" id="ARBA00023002"/>
    </source>
</evidence>
<evidence type="ECO:0000256" key="2">
    <source>
        <dbReference type="ARBA" id="ARBA00023027"/>
    </source>
</evidence>
<dbReference type="Gene3D" id="1.10.1040.10">
    <property type="entry name" value="N-(1-d-carboxylethyl)-l-norvaline Dehydrogenase, domain 2"/>
    <property type="match status" value="1"/>
</dbReference>
<evidence type="ECO:0000259" key="4">
    <source>
        <dbReference type="Pfam" id="PF14833"/>
    </source>
</evidence>
<reference evidence="6" key="1">
    <citation type="journal article" date="2019" name="Int. J. Syst. Evol. Microbiol.">
        <title>The Global Catalogue of Microorganisms (GCM) 10K type strain sequencing project: providing services to taxonomists for standard genome sequencing and annotation.</title>
        <authorList>
            <consortium name="The Broad Institute Genomics Platform"/>
            <consortium name="The Broad Institute Genome Sequencing Center for Infectious Disease"/>
            <person name="Wu L."/>
            <person name="Ma J."/>
        </authorList>
    </citation>
    <scope>NUCLEOTIDE SEQUENCE [LARGE SCALE GENOMIC DNA]</scope>
    <source>
        <strain evidence="6">KCTC 52640</strain>
    </source>
</reference>
<keyword evidence="2" id="KW-0520">NAD</keyword>
<evidence type="ECO:0000313" key="6">
    <source>
        <dbReference type="Proteomes" id="UP001595462"/>
    </source>
</evidence>
<dbReference type="RefSeq" id="WP_380686550.1">
    <property type="nucleotide sequence ID" value="NZ_JBHRSS010000003.1"/>
</dbReference>
<dbReference type="Pfam" id="PF14833">
    <property type="entry name" value="NAD_binding_11"/>
    <property type="match status" value="1"/>
</dbReference>
<feature type="domain" description="3-hydroxyisobutyrate dehydrogenase-like NAD-binding" evidence="4">
    <location>
        <begin position="212"/>
        <end position="333"/>
    </location>
</feature>
<dbReference type="Pfam" id="PF03446">
    <property type="entry name" value="NAD_binding_2"/>
    <property type="match status" value="1"/>
</dbReference>
<proteinExistence type="predicted"/>
<dbReference type="PIRSF" id="PIRSF000103">
    <property type="entry name" value="HIBADH"/>
    <property type="match status" value="1"/>
</dbReference>
<dbReference type="InterPro" id="IPR029154">
    <property type="entry name" value="HIBADH-like_NADP-bd"/>
</dbReference>
<dbReference type="GO" id="GO:0016491">
    <property type="term" value="F:oxidoreductase activity"/>
    <property type="evidence" value="ECO:0007669"/>
    <property type="project" value="UniProtKB-KW"/>
</dbReference>